<dbReference type="AlphaFoldDB" id="A0A0G0TUF4"/>
<gene>
    <name evidence="1" type="ORF">UT76_C0030G0009</name>
</gene>
<proteinExistence type="predicted"/>
<evidence type="ECO:0000313" key="2">
    <source>
        <dbReference type="Proteomes" id="UP000034215"/>
    </source>
</evidence>
<protein>
    <submittedName>
        <fullName evidence="1">Uncharacterized protein</fullName>
    </submittedName>
</protein>
<name>A0A0G0TUF4_9BACT</name>
<reference evidence="1 2" key="1">
    <citation type="journal article" date="2015" name="Nature">
        <title>rRNA introns, odd ribosomes, and small enigmatic genomes across a large radiation of phyla.</title>
        <authorList>
            <person name="Brown C.T."/>
            <person name="Hug L.A."/>
            <person name="Thomas B.C."/>
            <person name="Sharon I."/>
            <person name="Castelle C.J."/>
            <person name="Singh A."/>
            <person name="Wilkins M.J."/>
            <person name="Williams K.H."/>
            <person name="Banfield J.F."/>
        </authorList>
    </citation>
    <scope>NUCLEOTIDE SEQUENCE [LARGE SCALE GENOMIC DNA]</scope>
</reference>
<sequence>MVKRFCPYCKKLKVKVQPKMVGRTSANVYTKVMCDDCYKLYQKGRLEIDTR</sequence>
<dbReference type="EMBL" id="LBYA01000030">
    <property type="protein sequence ID" value="KKR41537.1"/>
    <property type="molecule type" value="Genomic_DNA"/>
</dbReference>
<dbReference type="Proteomes" id="UP000034215">
    <property type="component" value="Unassembled WGS sequence"/>
</dbReference>
<organism evidence="1 2">
    <name type="scientific">Candidatus Woesebacteria bacterium GW2011_GWB1_40_12</name>
    <dbReference type="NCBI Taxonomy" id="1618576"/>
    <lineage>
        <taxon>Bacteria</taxon>
        <taxon>Candidatus Woeseibacteriota</taxon>
    </lineage>
</organism>
<evidence type="ECO:0000313" key="1">
    <source>
        <dbReference type="EMBL" id="KKR41537.1"/>
    </source>
</evidence>
<accession>A0A0G0TUF4</accession>
<comment type="caution">
    <text evidence="1">The sequence shown here is derived from an EMBL/GenBank/DDBJ whole genome shotgun (WGS) entry which is preliminary data.</text>
</comment>